<dbReference type="RefSeq" id="WP_183951509.1">
    <property type="nucleotide sequence ID" value="NZ_JACIDH010000006.1"/>
</dbReference>
<dbReference type="AlphaFoldDB" id="A0A7W6A8W1"/>
<dbReference type="Gene3D" id="3.90.79.10">
    <property type="entry name" value="Nucleoside Triphosphate Pyrophosphohydrolase"/>
    <property type="match status" value="1"/>
</dbReference>
<organism evidence="4 5">
    <name type="scientific">Sphingomonas pseudosanguinis</name>
    <dbReference type="NCBI Taxonomy" id="413712"/>
    <lineage>
        <taxon>Bacteria</taxon>
        <taxon>Pseudomonadati</taxon>
        <taxon>Pseudomonadota</taxon>
        <taxon>Alphaproteobacteria</taxon>
        <taxon>Sphingomonadales</taxon>
        <taxon>Sphingomonadaceae</taxon>
        <taxon>Sphingomonas</taxon>
    </lineage>
</organism>
<feature type="domain" description="Nudix hydrolase" evidence="3">
    <location>
        <begin position="4"/>
        <end position="132"/>
    </location>
</feature>
<dbReference type="PROSITE" id="PS51462">
    <property type="entry name" value="NUDIX"/>
    <property type="match status" value="1"/>
</dbReference>
<dbReference type="InterPro" id="IPR020084">
    <property type="entry name" value="NUDIX_hydrolase_CS"/>
</dbReference>
<name>A0A7W6A8W1_9SPHN</name>
<evidence type="ECO:0000256" key="2">
    <source>
        <dbReference type="ARBA" id="ARBA00022801"/>
    </source>
</evidence>
<sequence>MTAPVIRIAAALIEDGAGRVLLVRKAGSRFFMQAGGKIEPGEVPAAALARELHEEIGLIVAPADLQPIGRFSADAANEAGTRVDAHVFRLRTDHQPVPAAEIAEALWVSRQEADALPLAPLTRDHILPWYREALTQA</sequence>
<dbReference type="InterPro" id="IPR015797">
    <property type="entry name" value="NUDIX_hydrolase-like_dom_sf"/>
</dbReference>
<dbReference type="PANTHER" id="PTHR43046:SF2">
    <property type="entry name" value="8-OXO-DGTP DIPHOSPHATASE-RELATED"/>
    <property type="match status" value="1"/>
</dbReference>
<comment type="caution">
    <text evidence="4">The sequence shown here is derived from an EMBL/GenBank/DDBJ whole genome shotgun (WGS) entry which is preliminary data.</text>
</comment>
<dbReference type="EMBL" id="JACIDH010000006">
    <property type="protein sequence ID" value="MBB3879319.1"/>
    <property type="molecule type" value="Genomic_DNA"/>
</dbReference>
<dbReference type="InterPro" id="IPR000086">
    <property type="entry name" value="NUDIX_hydrolase_dom"/>
</dbReference>
<evidence type="ECO:0000313" key="5">
    <source>
        <dbReference type="Proteomes" id="UP000538670"/>
    </source>
</evidence>
<keyword evidence="5" id="KW-1185">Reference proteome</keyword>
<dbReference type="PROSITE" id="PS00893">
    <property type="entry name" value="NUDIX_BOX"/>
    <property type="match status" value="1"/>
</dbReference>
<dbReference type="CDD" id="cd04690">
    <property type="entry name" value="NUDIX_Hydrolase"/>
    <property type="match status" value="1"/>
</dbReference>
<keyword evidence="2" id="KW-0378">Hydrolase</keyword>
<proteinExistence type="predicted"/>
<dbReference type="PANTHER" id="PTHR43046">
    <property type="entry name" value="GDP-MANNOSE MANNOSYL HYDROLASE"/>
    <property type="match status" value="1"/>
</dbReference>
<evidence type="ECO:0000313" key="4">
    <source>
        <dbReference type="EMBL" id="MBB3879319.1"/>
    </source>
</evidence>
<dbReference type="SUPFAM" id="SSF55811">
    <property type="entry name" value="Nudix"/>
    <property type="match status" value="1"/>
</dbReference>
<comment type="cofactor">
    <cofactor evidence="1">
        <name>Mg(2+)</name>
        <dbReference type="ChEBI" id="CHEBI:18420"/>
    </cofactor>
</comment>
<accession>A0A7W6A8W1</accession>
<gene>
    <name evidence="4" type="ORF">GGR48_001746</name>
</gene>
<dbReference type="GO" id="GO:0016787">
    <property type="term" value="F:hydrolase activity"/>
    <property type="evidence" value="ECO:0007669"/>
    <property type="project" value="UniProtKB-KW"/>
</dbReference>
<dbReference type="Pfam" id="PF00293">
    <property type="entry name" value="NUDIX"/>
    <property type="match status" value="1"/>
</dbReference>
<evidence type="ECO:0000259" key="3">
    <source>
        <dbReference type="PROSITE" id="PS51462"/>
    </source>
</evidence>
<dbReference type="Proteomes" id="UP000538670">
    <property type="component" value="Unassembled WGS sequence"/>
</dbReference>
<reference evidence="4 5" key="1">
    <citation type="submission" date="2020-08" db="EMBL/GenBank/DDBJ databases">
        <title>Genomic Encyclopedia of Type Strains, Phase IV (KMG-IV): sequencing the most valuable type-strain genomes for metagenomic binning, comparative biology and taxonomic classification.</title>
        <authorList>
            <person name="Goeker M."/>
        </authorList>
    </citation>
    <scope>NUCLEOTIDE SEQUENCE [LARGE SCALE GENOMIC DNA]</scope>
    <source>
        <strain evidence="4 5">DSM 19512</strain>
    </source>
</reference>
<evidence type="ECO:0000256" key="1">
    <source>
        <dbReference type="ARBA" id="ARBA00001946"/>
    </source>
</evidence>
<protein>
    <submittedName>
        <fullName evidence="4">8-oxo-dGTP pyrophosphatase MutT (NUDIX family)</fullName>
    </submittedName>
</protein>